<dbReference type="InterPro" id="IPR036259">
    <property type="entry name" value="MFS_trans_sf"/>
</dbReference>
<dbReference type="InterPro" id="IPR011701">
    <property type="entry name" value="MFS"/>
</dbReference>
<evidence type="ECO:0000256" key="2">
    <source>
        <dbReference type="ARBA" id="ARBA00022692"/>
    </source>
</evidence>
<evidence type="ECO:0000313" key="6">
    <source>
        <dbReference type="EMBL" id="MDQ0567795.1"/>
    </source>
</evidence>
<feature type="transmembrane region" description="Helical" evidence="5">
    <location>
        <begin position="105"/>
        <end position="125"/>
    </location>
</feature>
<dbReference type="PANTHER" id="PTHR43826">
    <property type="entry name" value="GLUCOSE-6-PHOSPHATE EXCHANGER SLC37A4"/>
    <property type="match status" value="1"/>
</dbReference>
<feature type="transmembrane region" description="Helical" evidence="5">
    <location>
        <begin position="174"/>
        <end position="199"/>
    </location>
</feature>
<sequence>MNKFKNMFNWLNEKHSEPITKENMYDFMIKRDYSYNQNMTFFMTFLGYMVYYFTRKQWTIWGSIAQDTNIITKDQFAIVGLAFGIAYGLCKFITSPLSDTKSNRWLLGLGLVGAGIVNILIGVSFSSTANITASVVGACILMVLMGYLHSLGATPAIRLLYKWFNHNSRRNRMVFWNVSHNLGGALSVLLIPLSFTIFGNQLGTVGYFVLPSILSIVVGIIIVIFAKDRPEQVGLPPLDKYYNLKLIGKTERVASEEDNKPFSYFFIKYVLKNKWIWLLVIANICTYTMRAGLNDFTLRYLKDVHSFDIKKEAGLIYSMMDWGAAAITLVAGLTINRFFKRFVPVIILSIAIATCAVIGVWQSGKTVPLLAFSMFLGGFIFIPQTFFGMLAGEFSHHRVVSTSSGILGITSYVVADSLISKVIIGIGILGDKAGAKAASPAAQFQTMFILMIVLGIVACLCLVPMWNKKVSGK</sequence>
<dbReference type="PANTHER" id="PTHR43826:SF3">
    <property type="entry name" value="GLUCOSE-6-PHOSPHATE EXCHANGER SLC37A4"/>
    <property type="match status" value="1"/>
</dbReference>
<feature type="transmembrane region" description="Helical" evidence="5">
    <location>
        <begin position="313"/>
        <end position="335"/>
    </location>
</feature>
<reference evidence="6" key="1">
    <citation type="submission" date="2023-07" db="EMBL/GenBank/DDBJ databases">
        <title>Genomic Encyclopedia of Type Strains, Phase IV (KMG-IV): sequencing the most valuable type-strain genomes for metagenomic binning, comparative biology and taxonomic classification.</title>
        <authorList>
            <person name="Goeker M."/>
        </authorList>
    </citation>
    <scope>NUCLEOTIDE SEQUENCE [LARGE SCALE GENOMIC DNA]</scope>
    <source>
        <strain evidence="6">DSM 22019</strain>
    </source>
</reference>
<dbReference type="RefSeq" id="WP_307444775.1">
    <property type="nucleotide sequence ID" value="NZ_JAUSWP010000003.1"/>
</dbReference>
<keyword evidence="2 5" id="KW-0812">Transmembrane</keyword>
<dbReference type="Gene3D" id="1.20.1250.20">
    <property type="entry name" value="MFS general substrate transporter like domains"/>
    <property type="match status" value="2"/>
</dbReference>
<name>A0ABU0NEG7_9MOLU</name>
<dbReference type="InterPro" id="IPR051337">
    <property type="entry name" value="OPA_Antiporter"/>
</dbReference>
<comment type="subcellular location">
    <subcellularLocation>
        <location evidence="1">Endomembrane system</location>
        <topology evidence="1">Multi-pass membrane protein</topology>
    </subcellularLocation>
</comment>
<keyword evidence="3 5" id="KW-1133">Transmembrane helix</keyword>
<evidence type="ECO:0000256" key="5">
    <source>
        <dbReference type="SAM" id="Phobius"/>
    </source>
</evidence>
<dbReference type="Pfam" id="PF07690">
    <property type="entry name" value="MFS_1"/>
    <property type="match status" value="1"/>
</dbReference>
<dbReference type="InterPro" id="IPR000849">
    <property type="entry name" value="Sugar_P_transporter"/>
</dbReference>
<proteinExistence type="predicted"/>
<feature type="transmembrane region" description="Helical" evidence="5">
    <location>
        <begin position="205"/>
        <end position="226"/>
    </location>
</feature>
<feature type="transmembrane region" description="Helical" evidence="5">
    <location>
        <begin position="367"/>
        <end position="392"/>
    </location>
</feature>
<comment type="caution">
    <text evidence="6">The sequence shown here is derived from an EMBL/GenBank/DDBJ whole genome shotgun (WGS) entry which is preliminary data.</text>
</comment>
<gene>
    <name evidence="6" type="ORF">J2Z63_000440</name>
</gene>
<feature type="transmembrane region" description="Helical" evidence="5">
    <location>
        <begin position="404"/>
        <end position="430"/>
    </location>
</feature>
<feature type="transmembrane region" description="Helical" evidence="5">
    <location>
        <begin position="38"/>
        <end position="55"/>
    </location>
</feature>
<feature type="transmembrane region" description="Helical" evidence="5">
    <location>
        <begin position="342"/>
        <end position="361"/>
    </location>
</feature>
<evidence type="ECO:0000256" key="1">
    <source>
        <dbReference type="ARBA" id="ARBA00004127"/>
    </source>
</evidence>
<protein>
    <submittedName>
        <fullName evidence="6">OPA family glycerol-3-phosphate transporter-like MFS transporter</fullName>
    </submittedName>
</protein>
<dbReference type="EMBL" id="JAUSWP010000003">
    <property type="protein sequence ID" value="MDQ0567795.1"/>
    <property type="molecule type" value="Genomic_DNA"/>
</dbReference>
<feature type="transmembrane region" description="Helical" evidence="5">
    <location>
        <begin position="442"/>
        <end position="463"/>
    </location>
</feature>
<feature type="transmembrane region" description="Helical" evidence="5">
    <location>
        <begin position="275"/>
        <end position="293"/>
    </location>
</feature>
<feature type="transmembrane region" description="Helical" evidence="5">
    <location>
        <begin position="75"/>
        <end position="93"/>
    </location>
</feature>
<dbReference type="SUPFAM" id="SSF103473">
    <property type="entry name" value="MFS general substrate transporter"/>
    <property type="match status" value="1"/>
</dbReference>
<evidence type="ECO:0000313" key="7">
    <source>
        <dbReference type="Proteomes" id="UP001236620"/>
    </source>
</evidence>
<dbReference type="Proteomes" id="UP001236620">
    <property type="component" value="Unassembled WGS sequence"/>
</dbReference>
<feature type="transmembrane region" description="Helical" evidence="5">
    <location>
        <begin position="131"/>
        <end position="153"/>
    </location>
</feature>
<dbReference type="PIRSF" id="PIRSF002808">
    <property type="entry name" value="Hexose_phosphate_transp"/>
    <property type="match status" value="1"/>
</dbReference>
<keyword evidence="4 5" id="KW-0472">Membrane</keyword>
<keyword evidence="7" id="KW-1185">Reference proteome</keyword>
<organism evidence="6 7">
    <name type="scientific">Mycoplasma yeatsii</name>
    <dbReference type="NCBI Taxonomy" id="51365"/>
    <lineage>
        <taxon>Bacteria</taxon>
        <taxon>Bacillati</taxon>
        <taxon>Mycoplasmatota</taxon>
        <taxon>Mollicutes</taxon>
        <taxon>Mycoplasmataceae</taxon>
        <taxon>Mycoplasma</taxon>
    </lineage>
</organism>
<evidence type="ECO:0000256" key="4">
    <source>
        <dbReference type="ARBA" id="ARBA00023136"/>
    </source>
</evidence>
<evidence type="ECO:0000256" key="3">
    <source>
        <dbReference type="ARBA" id="ARBA00022989"/>
    </source>
</evidence>
<accession>A0ABU0NEG7</accession>